<reference evidence="3 4" key="3">
    <citation type="submission" date="2020-06" db="EMBL/GenBank/DDBJ databases">
        <title>Whole-genome sequencing of blaNDM-5 positive Escherichia coli isolated from a Japanese patient with no history of travel abroad.</title>
        <authorList>
            <person name="Ito Y."/>
            <person name="Aoki K."/>
            <person name="Nakayama N."/>
            <person name="Ohtsuka M."/>
            <person name="Ota M."/>
            <person name="Kaneko N."/>
            <person name="Yoshida M."/>
            <person name="Ishii Y."/>
            <person name="Tateda K."/>
            <person name="Matsuse H."/>
        </authorList>
    </citation>
    <scope>NUCLEOTIDE SEQUENCE [LARGE SCALE GENOMIC DNA]</scope>
    <source>
        <strain evidence="3 4">TUM18780</strain>
        <plasmid evidence="3">pMTY18780-1_lncHI2</plasmid>
        <plasmid evidence="4">pmty18780-1_lnchi2 dna</plasmid>
    </source>
</reference>
<organism evidence="2">
    <name type="scientific">Escherichia coli</name>
    <dbReference type="NCBI Taxonomy" id="562"/>
    <lineage>
        <taxon>Bacteria</taxon>
        <taxon>Pseudomonadati</taxon>
        <taxon>Pseudomonadota</taxon>
        <taxon>Gammaproteobacteria</taxon>
        <taxon>Enterobacterales</taxon>
        <taxon>Enterobacteriaceae</taxon>
        <taxon>Escherichia</taxon>
    </lineage>
</organism>
<protein>
    <submittedName>
        <fullName evidence="2">Uncharacterized protein</fullName>
    </submittedName>
</protein>
<name>A0A1B3IR75_ECOLX</name>
<evidence type="ECO:0000313" key="1">
    <source>
        <dbReference type="EMBL" id="ANS56168.1"/>
    </source>
</evidence>
<dbReference type="Proteomes" id="UP000509260">
    <property type="component" value="Plasmid pMTY18780-1_lncHI2"/>
</dbReference>
<geneLocation type="plasmid" evidence="4">
    <name>pmty18780-1_lnchi2 dna</name>
</geneLocation>
<sequence length="77" mass="8689">MAKDPTNGKSILLFQIQPQLLITPVRFLNMPNRSLIRPDGPDENDKMRKRTRHIAALWESRSADGAPETKSAGFNND</sequence>
<keyword evidence="2" id="KW-0614">Plasmid</keyword>
<dbReference type="EMBL" id="KX084394">
    <property type="protein sequence ID" value="ANS56168.1"/>
    <property type="molecule type" value="Genomic_DNA"/>
</dbReference>
<dbReference type="EMBL" id="KX254341">
    <property type="protein sequence ID" value="AOF43574.1"/>
    <property type="molecule type" value="Genomic_DNA"/>
</dbReference>
<reference evidence="1" key="2">
    <citation type="journal article" date="2017" name="J. Antimicrob. Chemother.">
        <title>Genetic characterization of mcr-1-bearing plasmids to depict molecular mechanisms underlying dissemination of the colistin resistance determinant.</title>
        <authorList>
            <person name="Li R."/>
            <person name="Xie M."/>
            <person name="Zhang J."/>
            <person name="Yang Z."/>
            <person name="Liu L."/>
            <person name="Liu X."/>
            <person name="Zheng Z."/>
            <person name="Chan E.W."/>
            <person name="Chen S."/>
        </authorList>
    </citation>
    <scope>NUCLEOTIDE SEQUENCE</scope>
    <source>
        <strain evidence="1">59</strain>
        <plasmid evidence="1">pECJS-59-244</plasmid>
    </source>
</reference>
<geneLocation type="plasmid" evidence="2">
    <name>pECJS-B60-267</name>
</geneLocation>
<evidence type="ECO:0000313" key="2">
    <source>
        <dbReference type="EMBL" id="AOF43574.1"/>
    </source>
</evidence>
<evidence type="ECO:0000313" key="4">
    <source>
        <dbReference type="Proteomes" id="UP000509260"/>
    </source>
</evidence>
<geneLocation type="plasmid" evidence="3">
    <name>pMTY18780-1_lncHI2</name>
</geneLocation>
<accession>A0A1B3IR75</accession>
<dbReference type="EMBL" id="AP023198">
    <property type="protein sequence ID" value="BCG39514.1"/>
    <property type="molecule type" value="Genomic_DNA"/>
</dbReference>
<reference evidence="2" key="1">
    <citation type="submission" date="2016-05" db="EMBL/GenBank/DDBJ databases">
        <title>Characterization of Diversified mcr-1 Coding Plasmids and the Potential Transmission Mechanism.</title>
        <authorList>
            <person name="Li R."/>
            <person name="Xie M."/>
            <person name="Zhou Y."/>
            <person name="Lin D."/>
            <person name="Chen S."/>
        </authorList>
    </citation>
    <scope>NUCLEOTIDE SEQUENCE</scope>
    <source>
        <strain evidence="2">JS-B60</strain>
        <plasmid evidence="2">pECJS-B60-267</plasmid>
    </source>
</reference>
<geneLocation type="plasmid" evidence="1">
    <name>pECJS-59-244</name>
</geneLocation>
<dbReference type="AlphaFoldDB" id="A0A1B3IR75"/>
<gene>
    <name evidence="3" type="ORF">TUM18780_46760</name>
</gene>
<evidence type="ECO:0000313" key="3">
    <source>
        <dbReference type="EMBL" id="BCG39514.1"/>
    </source>
</evidence>
<proteinExistence type="predicted"/>